<dbReference type="eggNOG" id="COG5511">
    <property type="taxonomic scope" value="Bacteria"/>
</dbReference>
<evidence type="ECO:0000313" key="1">
    <source>
        <dbReference type="EMBL" id="EAR49948.1"/>
    </source>
</evidence>
<dbReference type="HOGENOM" id="CLU_1155498_0_0_5"/>
<dbReference type="STRING" id="314256.OG2516_17463"/>
<organism evidence="1 2">
    <name type="scientific">Oceanicola granulosus (strain ATCC BAA-861 / DSM 15982 / KCTC 12143 / HTCC2516)</name>
    <dbReference type="NCBI Taxonomy" id="314256"/>
    <lineage>
        <taxon>Bacteria</taxon>
        <taxon>Pseudomonadati</taxon>
        <taxon>Pseudomonadota</taxon>
        <taxon>Alphaproteobacteria</taxon>
        <taxon>Rhodobacterales</taxon>
        <taxon>Roseobacteraceae</taxon>
        <taxon>Oceanicola</taxon>
    </lineage>
</organism>
<sequence length="240" mass="25797">MIHVFRPLGPGQVRGVSQLAPVLSTLSEYDQASDALLVGLKVAAMHAGFIVDANGTGGGVYDGHPTEGGITEVGLEPGAMYRLGLGEDVRFNTPDQAKDSAALLKTMRQQIAAGLGVPTHLLDGDLSDANYSSLRAGLLPFRAKVEQFVYHTLVPQFLDPTFRRFVTDEYLAGRLNITNLAPALTAEWLPPRHAQVDPQKDMAAAEAALRLGLTSRRQAVGQMGWNVAELDAENRSRPCP</sequence>
<comment type="caution">
    <text evidence="1">The sequence shown here is derived from an EMBL/GenBank/DDBJ whole genome shotgun (WGS) entry which is preliminary data.</text>
</comment>
<gene>
    <name evidence="1" type="ORF">OG2516_17463</name>
</gene>
<keyword evidence="2" id="KW-1185">Reference proteome</keyword>
<protein>
    <submittedName>
        <fullName evidence="1">Probable bacteriophage-related protein</fullName>
    </submittedName>
</protein>
<dbReference type="Pfam" id="PF05136">
    <property type="entry name" value="Phage_portal_2"/>
    <property type="match status" value="1"/>
</dbReference>
<dbReference type="InterPro" id="IPR006429">
    <property type="entry name" value="Phage_lambda_portal"/>
</dbReference>
<evidence type="ECO:0000313" key="2">
    <source>
        <dbReference type="Proteomes" id="UP000003635"/>
    </source>
</evidence>
<reference evidence="1 2" key="1">
    <citation type="journal article" date="2010" name="J. Bacteriol.">
        <title>Genome sequences of Oceanicola granulosus HTCC2516(T) and Oceanicola batsensis HTCC2597(TDelta).</title>
        <authorList>
            <person name="Thrash J.C."/>
            <person name="Cho J.C."/>
            <person name="Vergin K.L."/>
            <person name="Giovannoni S.J."/>
        </authorList>
    </citation>
    <scope>NUCLEOTIDE SEQUENCE [LARGE SCALE GENOMIC DNA]</scope>
    <source>
        <strain evidence="2">ATCC BAA-861 / DSM 15982 / KCTC 12143 / HTCC2516</strain>
    </source>
</reference>
<name>Q2CB91_OCEGH</name>
<proteinExistence type="predicted"/>
<dbReference type="EMBL" id="AAOT01000041">
    <property type="protein sequence ID" value="EAR49948.1"/>
    <property type="molecule type" value="Genomic_DNA"/>
</dbReference>
<accession>Q2CB91</accession>
<dbReference type="GO" id="GO:0005198">
    <property type="term" value="F:structural molecule activity"/>
    <property type="evidence" value="ECO:0007669"/>
    <property type="project" value="InterPro"/>
</dbReference>
<dbReference type="AlphaFoldDB" id="Q2CB91"/>
<dbReference type="GO" id="GO:0019068">
    <property type="term" value="P:virion assembly"/>
    <property type="evidence" value="ECO:0007669"/>
    <property type="project" value="InterPro"/>
</dbReference>
<dbReference type="Proteomes" id="UP000003635">
    <property type="component" value="Unassembled WGS sequence"/>
</dbReference>